<evidence type="ECO:0000256" key="2">
    <source>
        <dbReference type="ARBA" id="ARBA00004370"/>
    </source>
</evidence>
<feature type="domain" description="4Fe-4S Mo/W bis-MGD-type" evidence="15">
    <location>
        <begin position="214"/>
        <end position="270"/>
    </location>
</feature>
<dbReference type="PROSITE" id="PS51839">
    <property type="entry name" value="4FE4S_HC3"/>
    <property type="match status" value="1"/>
</dbReference>
<dbReference type="FunFam" id="3.10.20.740:FF:000004">
    <property type="entry name" value="NADH-quinone oxidoreductase"/>
    <property type="match status" value="1"/>
</dbReference>
<dbReference type="Gene3D" id="3.10.20.740">
    <property type="match status" value="1"/>
</dbReference>
<dbReference type="GO" id="GO:0042773">
    <property type="term" value="P:ATP synthesis coupled electron transport"/>
    <property type="evidence" value="ECO:0007669"/>
    <property type="project" value="InterPro"/>
</dbReference>
<evidence type="ECO:0000256" key="4">
    <source>
        <dbReference type="ARBA" id="ARBA00022485"/>
    </source>
</evidence>
<dbReference type="EMBL" id="KJ679272">
    <property type="protein sequence ID" value="AID52039.1"/>
    <property type="molecule type" value="Genomic_DNA"/>
</dbReference>
<keyword evidence="9" id="KW-0411">Iron-sulfur</keyword>
<keyword evidence="10" id="KW-0520">NAD</keyword>
<evidence type="ECO:0000313" key="17">
    <source>
        <dbReference type="EMBL" id="AID52039.1"/>
    </source>
</evidence>
<keyword evidence="6" id="KW-0479">Metal-binding</keyword>
<evidence type="ECO:0000256" key="3">
    <source>
        <dbReference type="ARBA" id="ARBA00005404"/>
    </source>
</evidence>
<keyword evidence="5" id="KW-0001">2Fe-2S</keyword>
<dbReference type="PANTHER" id="PTHR43105:SF13">
    <property type="entry name" value="NADH-UBIQUINONE OXIDOREDUCTASE 75 KDA SUBUNIT, MITOCHONDRIAL"/>
    <property type="match status" value="1"/>
</dbReference>
<dbReference type="GO" id="GO:0008137">
    <property type="term" value="F:NADH dehydrogenase (ubiquinone) activity"/>
    <property type="evidence" value="ECO:0007669"/>
    <property type="project" value="InterPro"/>
</dbReference>
<dbReference type="InterPro" id="IPR000283">
    <property type="entry name" value="NADH_UbQ_OxRdtase_75kDa_su_CS"/>
</dbReference>
<evidence type="ECO:0000256" key="1">
    <source>
        <dbReference type="ARBA" id="ARBA00001966"/>
    </source>
</evidence>
<keyword evidence="11" id="KW-0472">Membrane</keyword>
<dbReference type="InterPro" id="IPR019574">
    <property type="entry name" value="NADH_UbQ_OxRdtase_Gsu_4Fe4S-bd"/>
</dbReference>
<evidence type="ECO:0000259" key="16">
    <source>
        <dbReference type="PROSITE" id="PS51839"/>
    </source>
</evidence>
<geneLocation type="mitochondrion" evidence="17"/>
<dbReference type="PANTHER" id="PTHR43105">
    <property type="entry name" value="RESPIRATORY NITRATE REDUCTASE"/>
    <property type="match status" value="1"/>
</dbReference>
<dbReference type="InterPro" id="IPR050123">
    <property type="entry name" value="Prok_molybdopt-oxidoreductase"/>
</dbReference>
<keyword evidence="4" id="KW-0004">4Fe-4S</keyword>
<comment type="similarity">
    <text evidence="3">Belongs to the complex I 75 kDa subunit family.</text>
</comment>
<evidence type="ECO:0000256" key="6">
    <source>
        <dbReference type="ARBA" id="ARBA00022723"/>
    </source>
</evidence>
<reference evidence="17" key="1">
    <citation type="journal article" date="2014" name="Genome Biol. Evol.">
        <title>Missing genes, multiple ORFs, and C-to-U type RNA editing in Acrasis kona (Heterolobosea, Excavata) mitochondrial DNA.</title>
        <authorList>
            <person name="Fu C.J."/>
            <person name="Sheikh S."/>
            <person name="Miao W."/>
            <person name="Andersson S.G."/>
            <person name="Baldauf S.L."/>
        </authorList>
    </citation>
    <scope>NUCLEOTIDE SEQUENCE</scope>
    <source>
        <strain evidence="17">ATCC MYA-3509</strain>
    </source>
</reference>
<feature type="domain" description="4Fe-4S His(Cys)3-ligated-type" evidence="16">
    <location>
        <begin position="77"/>
        <end position="116"/>
    </location>
</feature>
<comment type="subcellular location">
    <subcellularLocation>
        <location evidence="2">Membrane</location>
    </subcellularLocation>
</comment>
<dbReference type="AlphaFoldDB" id="A0A0B4MZ05"/>
<evidence type="ECO:0000256" key="5">
    <source>
        <dbReference type="ARBA" id="ARBA00022714"/>
    </source>
</evidence>
<organism evidence="17">
    <name type="scientific">Acrasis kona</name>
    <dbReference type="NCBI Taxonomy" id="1008807"/>
    <lineage>
        <taxon>Eukaryota</taxon>
        <taxon>Discoba</taxon>
        <taxon>Heterolobosea</taxon>
        <taxon>Tetramitia</taxon>
        <taxon>Eutetramitia</taxon>
        <taxon>Acrasidae</taxon>
        <taxon>Acrasis</taxon>
    </lineage>
</organism>
<dbReference type="GO" id="GO:0046872">
    <property type="term" value="F:metal ion binding"/>
    <property type="evidence" value="ECO:0007669"/>
    <property type="project" value="UniProtKB-KW"/>
</dbReference>
<dbReference type="PROSITE" id="PS00643">
    <property type="entry name" value="COMPLEX1_75K_3"/>
    <property type="match status" value="1"/>
</dbReference>
<protein>
    <recommendedName>
        <fullName evidence="12">Complex I-75kD</fullName>
    </recommendedName>
</protein>
<gene>
    <name evidence="17" type="primary">nad11</name>
</gene>
<dbReference type="InterPro" id="IPR036010">
    <property type="entry name" value="2Fe-2S_ferredoxin-like_sf"/>
</dbReference>
<dbReference type="SUPFAM" id="SSF53706">
    <property type="entry name" value="Formate dehydrogenase/DMSO reductase, domains 1-3"/>
    <property type="match status" value="1"/>
</dbReference>
<keyword evidence="17" id="KW-0496">Mitochondrion</keyword>
<dbReference type="GO" id="GO:0051537">
    <property type="term" value="F:2 iron, 2 sulfur cluster binding"/>
    <property type="evidence" value="ECO:0007669"/>
    <property type="project" value="UniProtKB-KW"/>
</dbReference>
<keyword evidence="8" id="KW-0408">Iron</keyword>
<evidence type="ECO:0000256" key="11">
    <source>
        <dbReference type="ARBA" id="ARBA00023136"/>
    </source>
</evidence>
<proteinExistence type="inferred from homology"/>
<sequence length="591" mass="70323">MFNLNNKIYYYSKKLQTILLFSKKVNIVIPHFCYHPLLSIAGNCRICMVEVLGSIKPVIACATIIMKGMIIFTNSELVKCIRENILEFLLINHPLDCPICDQAGECDLQDLSMIYGSDKSRFIEKKKSVTNKYFNNIIKVNMTRCINCTRCIRYADELAGVPFLGTMGKGVNMEISNYFKNLFISEVSGNIIDICPVGALNNKITSYQLRNWELYNHVSIDLFDSLNQNILVQTKENNIVRVLPLKKNLINMELITDNARFFYLKMKKNRIFFPFIEYINKLKINNNNCSWNYSIKLFFKYYNKNNKSKIIFLDNYIDFLDLEVVKLLSYKLKFFNTNKYERLFNNNRNNWLLNIDINTFNKIKNIFFMFINLKKTNSILNINIYNNLINETYFNIYSIGIFNENIYKLNHLFISINEINNLYINKLYNLNIFIKNKYDIFRKNNNSNILNKFFIMINKLNIYSNINHEYHYISETSTEIMLHELSLKNVYLNKKKYNFLYNISTYNNIEINKYFNFIVFQISNYNTNIKKNIKYKLALYLPTKIYYENLGIYYNLFFKKQIINTLVISSKNSVANKIVLHVIMEYYNNFK</sequence>
<dbReference type="Gene3D" id="3.30.70.20">
    <property type="match status" value="1"/>
</dbReference>
<evidence type="ECO:0000256" key="10">
    <source>
        <dbReference type="ARBA" id="ARBA00023027"/>
    </source>
</evidence>
<dbReference type="InterPro" id="IPR001041">
    <property type="entry name" value="2Fe-2S_ferredoxin-type"/>
</dbReference>
<dbReference type="InterPro" id="IPR054351">
    <property type="entry name" value="NADH_UbQ_OxRdtase_ferredoxin"/>
</dbReference>
<dbReference type="Pfam" id="PF22151">
    <property type="entry name" value="Fer4_NDSU1"/>
    <property type="match status" value="1"/>
</dbReference>
<keyword evidence="7" id="KW-1278">Translocase</keyword>
<reference evidence="17" key="2">
    <citation type="submission" date="2014-04" db="EMBL/GenBank/DDBJ databases">
        <authorList>
            <person name="Fu C.-J."/>
            <person name="Sheikh S."/>
            <person name="Miao W."/>
            <person name="Andersson S.G.E."/>
            <person name="Baldauf S.L."/>
        </authorList>
    </citation>
    <scope>NUCLEOTIDE SEQUENCE</scope>
    <source>
        <strain evidence="17">ATCC MYA-3509</strain>
    </source>
</reference>
<dbReference type="CDD" id="cd00207">
    <property type="entry name" value="fer2"/>
    <property type="match status" value="1"/>
</dbReference>
<evidence type="ECO:0000256" key="13">
    <source>
        <dbReference type="ARBA" id="ARBA00034078"/>
    </source>
</evidence>
<dbReference type="Pfam" id="PF22117">
    <property type="entry name" value="Fer4_Nqo3"/>
    <property type="match status" value="1"/>
</dbReference>
<dbReference type="GO" id="GO:0016020">
    <property type="term" value="C:membrane"/>
    <property type="evidence" value="ECO:0007669"/>
    <property type="project" value="UniProtKB-SubCell"/>
</dbReference>
<accession>A0A0B4MZ05</accession>
<evidence type="ECO:0000256" key="9">
    <source>
        <dbReference type="ARBA" id="ARBA00023014"/>
    </source>
</evidence>
<comment type="cofactor">
    <cofactor evidence="13">
        <name>[2Fe-2S] cluster</name>
        <dbReference type="ChEBI" id="CHEBI:190135"/>
    </cofactor>
</comment>
<dbReference type="SMART" id="SM00929">
    <property type="entry name" value="NADH-G_4Fe-4S_3"/>
    <property type="match status" value="1"/>
</dbReference>
<dbReference type="RefSeq" id="YP_009117123.1">
    <property type="nucleotide sequence ID" value="NC_026286.1"/>
</dbReference>
<dbReference type="GeneID" id="22974605"/>
<evidence type="ECO:0000256" key="8">
    <source>
        <dbReference type="ARBA" id="ARBA00023004"/>
    </source>
</evidence>
<dbReference type="SUPFAM" id="SSF54292">
    <property type="entry name" value="2Fe-2S ferredoxin-like"/>
    <property type="match status" value="1"/>
</dbReference>
<comment type="cofactor">
    <cofactor evidence="1">
        <name>[4Fe-4S] cluster</name>
        <dbReference type="ChEBI" id="CHEBI:49883"/>
    </cofactor>
</comment>
<dbReference type="Pfam" id="PF10588">
    <property type="entry name" value="NADH-G_4Fe-4S_3"/>
    <property type="match status" value="1"/>
</dbReference>
<dbReference type="PROSITE" id="PS51669">
    <property type="entry name" value="4FE4S_MOW_BIS_MGD"/>
    <property type="match status" value="1"/>
</dbReference>
<dbReference type="PROSITE" id="PS00641">
    <property type="entry name" value="COMPLEX1_75K_1"/>
    <property type="match status" value="1"/>
</dbReference>
<evidence type="ECO:0000259" key="15">
    <source>
        <dbReference type="PROSITE" id="PS51669"/>
    </source>
</evidence>
<dbReference type="InterPro" id="IPR006963">
    <property type="entry name" value="Mopterin_OxRdtase_4Fe-4S_dom"/>
</dbReference>
<dbReference type="GO" id="GO:0016491">
    <property type="term" value="F:oxidoreductase activity"/>
    <property type="evidence" value="ECO:0007669"/>
    <property type="project" value="InterPro"/>
</dbReference>
<evidence type="ECO:0000256" key="14">
    <source>
        <dbReference type="ARBA" id="ARBA00065822"/>
    </source>
</evidence>
<evidence type="ECO:0000256" key="7">
    <source>
        <dbReference type="ARBA" id="ARBA00022967"/>
    </source>
</evidence>
<name>A0A0B4MZ05_9EUKA</name>
<dbReference type="SUPFAM" id="SSF54862">
    <property type="entry name" value="4Fe-4S ferredoxins"/>
    <property type="match status" value="1"/>
</dbReference>
<comment type="subunit">
    <text evidence="14">Complex I is composed of about 45 different subunits.</text>
</comment>
<dbReference type="GO" id="GO:0051539">
    <property type="term" value="F:4 iron, 4 sulfur cluster binding"/>
    <property type="evidence" value="ECO:0007669"/>
    <property type="project" value="UniProtKB-KW"/>
</dbReference>
<dbReference type="FunFam" id="3.30.70.20:FF:000002">
    <property type="entry name" value="NADH-ubiquinone oxidoreductase 75 kDa subunit"/>
    <property type="match status" value="1"/>
</dbReference>
<evidence type="ECO:0000256" key="12">
    <source>
        <dbReference type="ARBA" id="ARBA00031750"/>
    </source>
</evidence>